<feature type="chain" id="PRO_5016044848" description="TolC family protein" evidence="8">
    <location>
        <begin position="20"/>
        <end position="432"/>
    </location>
</feature>
<evidence type="ECO:0000256" key="3">
    <source>
        <dbReference type="ARBA" id="ARBA00022448"/>
    </source>
</evidence>
<keyword evidence="5" id="KW-0812">Transmembrane</keyword>
<dbReference type="Proteomes" id="UP000248745">
    <property type="component" value="Unassembled WGS sequence"/>
</dbReference>
<keyword evidence="8" id="KW-0732">Signal</keyword>
<name>A0A2W2AXB1_9BACT</name>
<comment type="caution">
    <text evidence="9">The sequence shown here is derived from an EMBL/GenBank/DDBJ whole genome shotgun (WGS) entry which is preliminary data.</text>
</comment>
<dbReference type="AlphaFoldDB" id="A0A2W2AXB1"/>
<evidence type="ECO:0000313" key="10">
    <source>
        <dbReference type="Proteomes" id="UP000248745"/>
    </source>
</evidence>
<feature type="signal peptide" evidence="8">
    <location>
        <begin position="1"/>
        <end position="19"/>
    </location>
</feature>
<protein>
    <recommendedName>
        <fullName evidence="11">TolC family protein</fullName>
    </recommendedName>
</protein>
<evidence type="ECO:0000256" key="5">
    <source>
        <dbReference type="ARBA" id="ARBA00022692"/>
    </source>
</evidence>
<dbReference type="OrthoDB" id="9771205at2"/>
<dbReference type="SUPFAM" id="SSF56954">
    <property type="entry name" value="Outer membrane efflux proteins (OEP)"/>
    <property type="match status" value="1"/>
</dbReference>
<accession>A0A2W2AXB1</accession>
<dbReference type="GO" id="GO:0009279">
    <property type="term" value="C:cell outer membrane"/>
    <property type="evidence" value="ECO:0007669"/>
    <property type="project" value="UniProtKB-SubCell"/>
</dbReference>
<organism evidence="9 10">
    <name type="scientific">Taibaiella soli</name>
    <dbReference type="NCBI Taxonomy" id="1649169"/>
    <lineage>
        <taxon>Bacteria</taxon>
        <taxon>Pseudomonadati</taxon>
        <taxon>Bacteroidota</taxon>
        <taxon>Chitinophagia</taxon>
        <taxon>Chitinophagales</taxon>
        <taxon>Chitinophagaceae</taxon>
        <taxon>Taibaiella</taxon>
    </lineage>
</organism>
<keyword evidence="4" id="KW-1134">Transmembrane beta strand</keyword>
<proteinExistence type="inferred from homology"/>
<keyword evidence="10" id="KW-1185">Reference proteome</keyword>
<evidence type="ECO:0000313" key="9">
    <source>
        <dbReference type="EMBL" id="PZF72358.1"/>
    </source>
</evidence>
<keyword evidence="6" id="KW-0472">Membrane</keyword>
<comment type="similarity">
    <text evidence="2">Belongs to the outer membrane factor (OMF) (TC 1.B.17) family.</text>
</comment>
<dbReference type="GO" id="GO:0015288">
    <property type="term" value="F:porin activity"/>
    <property type="evidence" value="ECO:0007669"/>
    <property type="project" value="TreeGrafter"/>
</dbReference>
<evidence type="ECO:0000256" key="1">
    <source>
        <dbReference type="ARBA" id="ARBA00004442"/>
    </source>
</evidence>
<dbReference type="InterPro" id="IPR051906">
    <property type="entry name" value="TolC-like"/>
</dbReference>
<dbReference type="RefSeq" id="WP_110999453.1">
    <property type="nucleotide sequence ID" value="NZ_QKTW01000018.1"/>
</dbReference>
<dbReference type="Gene3D" id="1.20.1600.10">
    <property type="entry name" value="Outer membrane efflux proteins (OEP)"/>
    <property type="match status" value="1"/>
</dbReference>
<dbReference type="EMBL" id="QKTW01000018">
    <property type="protein sequence ID" value="PZF72358.1"/>
    <property type="molecule type" value="Genomic_DNA"/>
</dbReference>
<comment type="subcellular location">
    <subcellularLocation>
        <location evidence="1">Cell outer membrane</location>
    </subcellularLocation>
</comment>
<dbReference type="InterPro" id="IPR003423">
    <property type="entry name" value="OMP_efflux"/>
</dbReference>
<keyword evidence="3" id="KW-0813">Transport</keyword>
<evidence type="ECO:0000256" key="2">
    <source>
        <dbReference type="ARBA" id="ARBA00007613"/>
    </source>
</evidence>
<keyword evidence="7" id="KW-0998">Cell outer membrane</keyword>
<dbReference type="Pfam" id="PF02321">
    <property type="entry name" value="OEP"/>
    <property type="match status" value="2"/>
</dbReference>
<dbReference type="GO" id="GO:0015562">
    <property type="term" value="F:efflux transmembrane transporter activity"/>
    <property type="evidence" value="ECO:0007669"/>
    <property type="project" value="InterPro"/>
</dbReference>
<evidence type="ECO:0000256" key="4">
    <source>
        <dbReference type="ARBA" id="ARBA00022452"/>
    </source>
</evidence>
<evidence type="ECO:0000256" key="6">
    <source>
        <dbReference type="ARBA" id="ARBA00023136"/>
    </source>
</evidence>
<dbReference type="GO" id="GO:1990281">
    <property type="term" value="C:efflux pump complex"/>
    <property type="evidence" value="ECO:0007669"/>
    <property type="project" value="TreeGrafter"/>
</dbReference>
<dbReference type="PANTHER" id="PTHR30026:SF20">
    <property type="entry name" value="OUTER MEMBRANE PROTEIN TOLC"/>
    <property type="match status" value="1"/>
</dbReference>
<evidence type="ECO:0008006" key="11">
    <source>
        <dbReference type="Google" id="ProtNLM"/>
    </source>
</evidence>
<evidence type="ECO:0000256" key="8">
    <source>
        <dbReference type="SAM" id="SignalP"/>
    </source>
</evidence>
<dbReference type="PANTHER" id="PTHR30026">
    <property type="entry name" value="OUTER MEMBRANE PROTEIN TOLC"/>
    <property type="match status" value="1"/>
</dbReference>
<evidence type="ECO:0000256" key="7">
    <source>
        <dbReference type="ARBA" id="ARBA00023237"/>
    </source>
</evidence>
<reference evidence="9 10" key="1">
    <citation type="submission" date="2018-06" db="EMBL/GenBank/DDBJ databases">
        <title>Mucibacter soli gen. nov., sp. nov., a new member of the family Chitinophagaceae producing mucin.</title>
        <authorList>
            <person name="Kim M.-K."/>
            <person name="Park S."/>
            <person name="Kim T.-S."/>
            <person name="Joung Y."/>
            <person name="Han J.-H."/>
            <person name="Kim S.B."/>
        </authorList>
    </citation>
    <scope>NUCLEOTIDE SEQUENCE [LARGE SCALE GENOMIC DNA]</scope>
    <source>
        <strain evidence="9 10">R1-15</strain>
    </source>
</reference>
<sequence>MRKIFLIILALISGMAVRAQERLTLQDAIARALEYNFDIRMVTVSKQQATANNTAGNAGMLPNVSGSGALNGGSTNTYSELAAGGTQERKDARSSSYQGSLNVSWTLFDGTKMFLVKKQLNEQEDYADLALKAQVQTTIAQVIQAYSQLVYQYQQRVAIDTALSLAMVRMNLSQAKFETGASPKTDWLQARVDYNARQSDSMYQVANINASFGTLNVLIGVDAYTNWIVDDTLISDMRMEPKDKDLLKDVNFGLAAARKYVDISNLNAKIQKTYMLPSLVANGGYNYSRSTSQTGFALFTRAYGPNGSLNLNVPIFQGGNLRRQSKVASLQAFRDELNYEKQETDFGRQYRTAWNTYVLAVGAYKLESENIKYAEENLFIQRERFRVGIATTLEARQAENDYVTALVRLYTTAYNLKLAETGVMALENGLVK</sequence>
<gene>
    <name evidence="9" type="ORF">DN068_13470</name>
</gene>